<dbReference type="AlphaFoldDB" id="Q165F8"/>
<evidence type="ECO:0000256" key="3">
    <source>
        <dbReference type="PIRSR" id="PIRSR602081-1"/>
    </source>
</evidence>
<dbReference type="InterPro" id="IPR005101">
    <property type="entry name" value="Cryptochr/Photolyase_FAD-bd"/>
</dbReference>
<evidence type="ECO:0000313" key="5">
    <source>
        <dbReference type="EMBL" id="ABG32385.1"/>
    </source>
</evidence>
<dbReference type="Proteomes" id="UP000007029">
    <property type="component" value="Chromosome"/>
</dbReference>
<keyword evidence="2 3" id="KW-0274">FAD</keyword>
<dbReference type="Gene3D" id="1.25.40.80">
    <property type="match status" value="1"/>
</dbReference>
<dbReference type="GO" id="GO:0003677">
    <property type="term" value="F:DNA binding"/>
    <property type="evidence" value="ECO:0007669"/>
    <property type="project" value="TreeGrafter"/>
</dbReference>
<dbReference type="STRING" id="375451.RD1_2859"/>
<dbReference type="InterPro" id="IPR036134">
    <property type="entry name" value="Crypto/Photolyase_FAD-like_sf"/>
</dbReference>
<dbReference type="GO" id="GO:0003904">
    <property type="term" value="F:deoxyribodipyrimidine photo-lyase activity"/>
    <property type="evidence" value="ECO:0007669"/>
    <property type="project" value="UniProtKB-EC"/>
</dbReference>
<evidence type="ECO:0000256" key="2">
    <source>
        <dbReference type="ARBA" id="ARBA00022827"/>
    </source>
</evidence>
<keyword evidence="1 3" id="KW-0285">Flavoprotein</keyword>
<dbReference type="EC" id="4.1.99.3" evidence="5"/>
<proteinExistence type="predicted"/>
<dbReference type="HOGENOM" id="CLU_054378_0_0_5"/>
<dbReference type="Gene3D" id="1.10.579.10">
    <property type="entry name" value="DNA Cyclobutane Dipyrimidine Photolyase, subunit A, domain 3"/>
    <property type="match status" value="1"/>
</dbReference>
<dbReference type="PANTHER" id="PTHR11455">
    <property type="entry name" value="CRYPTOCHROME"/>
    <property type="match status" value="1"/>
</dbReference>
<feature type="binding site" evidence="3">
    <location>
        <position position="95"/>
    </location>
    <ligand>
        <name>FAD</name>
        <dbReference type="ChEBI" id="CHEBI:57692"/>
    </ligand>
</feature>
<dbReference type="KEGG" id="rde:RD1_2859"/>
<dbReference type="PANTHER" id="PTHR11455:SF9">
    <property type="entry name" value="CRYPTOCHROME CIRCADIAN CLOCK 5 ISOFORM X1"/>
    <property type="match status" value="1"/>
</dbReference>
<dbReference type="SUPFAM" id="SSF48173">
    <property type="entry name" value="Cryptochrome/photolyase FAD-binding domain"/>
    <property type="match status" value="1"/>
</dbReference>
<reference evidence="5 6" key="1">
    <citation type="journal article" date="2007" name="J. Bacteriol.">
        <title>The complete genome sequence of Roseobacter denitrificans reveals a mixotrophic rather than photosynthetic metabolism.</title>
        <authorList>
            <person name="Swingley W.D."/>
            <person name="Sadekar S."/>
            <person name="Mastrian S.D."/>
            <person name="Matthies H.J."/>
            <person name="Hao J."/>
            <person name="Ramos H."/>
            <person name="Acharya C.R."/>
            <person name="Conrad A.L."/>
            <person name="Taylor H.L."/>
            <person name="Dejesa L.C."/>
            <person name="Shah M.K."/>
            <person name="O'huallachain M.E."/>
            <person name="Lince M.T."/>
            <person name="Blankenship R.E."/>
            <person name="Beatty J.T."/>
            <person name="Touchman J.W."/>
        </authorList>
    </citation>
    <scope>NUCLEOTIDE SEQUENCE [LARGE SCALE GENOMIC DNA]</scope>
    <source>
        <strain evidence="6">ATCC 33942 / OCh 114</strain>
    </source>
</reference>
<name>Q165F8_ROSDO</name>
<sequence>MLHDHGNKVHVGFNRIFHVECLSAASLSGPYLRTVDRTLVLARRSRKGGCTTLGSAVDLRSRKPKSRQMSQLFPPSHRAALERLTAFVPKAGRDYAARRNYDLGPGNHTHVSTLSPYLRCRLITESEVVNAVLHRHSPAAAEKFVQEVFWRTYWKGWLELRPAVWTQYQMALDQAWNDVQTQAGLRARWENACRGETGIHCFDAWARELVETGYLHNHARMWFASIWIFTLELPWELGADFFLRHLLDGDPASNTLGWRWVAGIQTQGKTYLARTSNISKFTENRFHPKWQLAGEAIPRHAPLPPEPRSLPAGDAFDPALRTGFLLHEEDLSPGFFLNMVDPHACGVLQPQTKLGPLESAPHIAAFRSAALDDVTTRWSERLGPQAPLTSHSDVEAWAKAQNLEQIVTPYAPVGPVATLLAQASKSDHTPPIIQLMRPYDRMTWPHATRGFFPFKKKLPTFIADIQAA</sequence>
<dbReference type="Pfam" id="PF03441">
    <property type="entry name" value="FAD_binding_7"/>
    <property type="match status" value="1"/>
</dbReference>
<comment type="cofactor">
    <cofactor evidence="3">
        <name>FAD</name>
        <dbReference type="ChEBI" id="CHEBI:57692"/>
    </cofactor>
    <text evidence="3">Binds 1 FAD per subunit.</text>
</comment>
<dbReference type="eggNOG" id="COG0415">
    <property type="taxonomic scope" value="Bacteria"/>
</dbReference>
<dbReference type="GO" id="GO:0071949">
    <property type="term" value="F:FAD binding"/>
    <property type="evidence" value="ECO:0007669"/>
    <property type="project" value="TreeGrafter"/>
</dbReference>
<keyword evidence="6" id="KW-1185">Reference proteome</keyword>
<organism evidence="5 6">
    <name type="scientific">Roseobacter denitrificans (strain ATCC 33942 / OCh 114)</name>
    <name type="common">Erythrobacter sp. (strain OCh 114)</name>
    <name type="synonym">Roseobacter denitrificans</name>
    <dbReference type="NCBI Taxonomy" id="375451"/>
    <lineage>
        <taxon>Bacteria</taxon>
        <taxon>Pseudomonadati</taxon>
        <taxon>Pseudomonadota</taxon>
        <taxon>Alphaproteobacteria</taxon>
        <taxon>Rhodobacterales</taxon>
        <taxon>Roseobacteraceae</taxon>
        <taxon>Roseobacter</taxon>
    </lineage>
</organism>
<accession>Q165F8</accession>
<evidence type="ECO:0000256" key="1">
    <source>
        <dbReference type="ARBA" id="ARBA00022630"/>
    </source>
</evidence>
<feature type="domain" description="Cryptochrome/DNA photolyase FAD-binding" evidence="4">
    <location>
        <begin position="144"/>
        <end position="283"/>
    </location>
</feature>
<evidence type="ECO:0000313" key="6">
    <source>
        <dbReference type="Proteomes" id="UP000007029"/>
    </source>
</evidence>
<dbReference type="EMBL" id="CP000362">
    <property type="protein sequence ID" value="ABG32385.1"/>
    <property type="molecule type" value="Genomic_DNA"/>
</dbReference>
<evidence type="ECO:0000259" key="4">
    <source>
        <dbReference type="Pfam" id="PF03441"/>
    </source>
</evidence>
<protein>
    <submittedName>
        <fullName evidence="5">Deoxyribodipyrimidine photo-lyase, putative</fullName>
        <ecNumber evidence="5">4.1.99.3</ecNumber>
    </submittedName>
</protein>
<keyword evidence="5" id="KW-0456">Lyase</keyword>
<feature type="binding site" evidence="3">
    <location>
        <begin position="248"/>
        <end position="250"/>
    </location>
    <ligand>
        <name>FAD</name>
        <dbReference type="ChEBI" id="CHEBI:57692"/>
    </ligand>
</feature>
<gene>
    <name evidence="5" type="ordered locus">RD1_2859</name>
</gene>
<dbReference type="InterPro" id="IPR002081">
    <property type="entry name" value="Cryptochrome/DNA_photolyase_1"/>
</dbReference>
<feature type="binding site" evidence="3">
    <location>
        <position position="144"/>
    </location>
    <ligand>
        <name>FAD</name>
        <dbReference type="ChEBI" id="CHEBI:57692"/>
    </ligand>
</feature>